<dbReference type="AlphaFoldDB" id="A0A0A9U199"/>
<evidence type="ECO:0000313" key="1">
    <source>
        <dbReference type="EMBL" id="JAD16838.1"/>
    </source>
</evidence>
<name>A0A0A9U199_ARUDO</name>
<dbReference type="EMBL" id="GBRH01281057">
    <property type="protein sequence ID" value="JAD16838.1"/>
    <property type="molecule type" value="Transcribed_RNA"/>
</dbReference>
<sequence>MVSPFTANNTSYADPIVN</sequence>
<organism evidence="1">
    <name type="scientific">Arundo donax</name>
    <name type="common">Giant reed</name>
    <name type="synonym">Donax arundinaceus</name>
    <dbReference type="NCBI Taxonomy" id="35708"/>
    <lineage>
        <taxon>Eukaryota</taxon>
        <taxon>Viridiplantae</taxon>
        <taxon>Streptophyta</taxon>
        <taxon>Embryophyta</taxon>
        <taxon>Tracheophyta</taxon>
        <taxon>Spermatophyta</taxon>
        <taxon>Magnoliopsida</taxon>
        <taxon>Liliopsida</taxon>
        <taxon>Poales</taxon>
        <taxon>Poaceae</taxon>
        <taxon>PACMAD clade</taxon>
        <taxon>Arundinoideae</taxon>
        <taxon>Arundineae</taxon>
        <taxon>Arundo</taxon>
    </lineage>
</organism>
<accession>A0A0A9U199</accession>
<proteinExistence type="predicted"/>
<protein>
    <submittedName>
        <fullName evidence="1">Uncharacterized protein</fullName>
    </submittedName>
</protein>
<reference evidence="1" key="1">
    <citation type="submission" date="2014-09" db="EMBL/GenBank/DDBJ databases">
        <authorList>
            <person name="Magalhaes I.L.F."/>
            <person name="Oliveira U."/>
            <person name="Santos F.R."/>
            <person name="Vidigal T.H.D.A."/>
            <person name="Brescovit A.D."/>
            <person name="Santos A.J."/>
        </authorList>
    </citation>
    <scope>NUCLEOTIDE SEQUENCE</scope>
    <source>
        <tissue evidence="1">Shoot tissue taken approximately 20 cm above the soil surface</tissue>
    </source>
</reference>
<reference evidence="1" key="2">
    <citation type="journal article" date="2015" name="Data Brief">
        <title>Shoot transcriptome of the giant reed, Arundo donax.</title>
        <authorList>
            <person name="Barrero R.A."/>
            <person name="Guerrero F.D."/>
            <person name="Moolhuijzen P."/>
            <person name="Goolsby J.A."/>
            <person name="Tidwell J."/>
            <person name="Bellgard S.E."/>
            <person name="Bellgard M.I."/>
        </authorList>
    </citation>
    <scope>NUCLEOTIDE SEQUENCE</scope>
    <source>
        <tissue evidence="1">Shoot tissue taken approximately 20 cm above the soil surface</tissue>
    </source>
</reference>